<dbReference type="GO" id="GO:0016020">
    <property type="term" value="C:membrane"/>
    <property type="evidence" value="ECO:0007669"/>
    <property type="project" value="TreeGrafter"/>
</dbReference>
<organism evidence="6 7">
    <name type="scientific">Ostreococcus tauri</name>
    <name type="common">Marine green alga</name>
    <dbReference type="NCBI Taxonomy" id="70448"/>
    <lineage>
        <taxon>Eukaryota</taxon>
        <taxon>Viridiplantae</taxon>
        <taxon>Chlorophyta</taxon>
        <taxon>Mamiellophyceae</taxon>
        <taxon>Mamiellales</taxon>
        <taxon>Bathycoccaceae</taxon>
        <taxon>Ostreococcus</taxon>
    </lineage>
</organism>
<dbReference type="RefSeq" id="XP_022841081.1">
    <property type="nucleotide sequence ID" value="XM_022985617.1"/>
</dbReference>
<dbReference type="SMART" id="SM00239">
    <property type="entry name" value="C2"/>
    <property type="match status" value="3"/>
</dbReference>
<dbReference type="InParanoid" id="A0A096P9P5"/>
<dbReference type="CDD" id="cd00030">
    <property type="entry name" value="C2"/>
    <property type="match status" value="3"/>
</dbReference>
<sequence length="1568" mass="176220">MRAIGETLDDPDASTSSAVDGLDRDVLERLVPTLLPRRARRDEAVEAPERVKKRAMRKMNRASAKKRKKVKKDRNMRARVLTAAFSKDEVPKEKEKRLKSETDKEKRIVDPSDDMEVIIHGLETYKAFKTHHKKTYVQVTWKGRRQTRRKVKTFRRENTDNPQWGSGEKFTFPNCSPHGKFVIKVKEARSLGMKVVVGRATIPSVVIPRDGTKVRLRIALLTRRKKAKVELVATLGKSNQTEPTLGDNGHWGNAWTNGGNGTNEDGDGTARSARDGLDAIIVNVVSARDIFASDASGTSDAYVKCGFDTAPIERRYKTQVVKRTRYPMWNDRFLMRIEPGGDEHAIVFTVWDKDVFSGDDFIGAAAIPLEVIPRNGDVCDVELPLNRKVDPNVSGEFCWMHPRATSDCGVIRVQAHAVVGEEAAKVLEVVKLGKIGRADGTKLARSVHVAVVAARQLFHVDAGGGTCDAFTYIRMDNAPKNEFCRTETILNTLHPVWKEGIGQVFTLISRPGCSSIIFDLYDRNTFSSKVLMGRAQVSLIDLPADGSWATITTPLYGMDANRNTLVGGDDSSSPWNSPDRVKGDLIVRVSATRAPHENISEPPIISENDRYVNQHDTTKYLYVQALECKKLPIRHLKLSTNAQIRMALNTHRQMIYGEVQQNVTSDFVFDTQVSCIPKTSLSTTLTVQMVGEMKPIYGSATCTKFTRKTLHWFGWSRGHGGASEQYVAIDDDESGDEGDAAEFEDGDHKFSSGNAIGYAQISVKDLKPGDIVKHKLKLCPLVKTKSWLRALEDDLGEIEVLVGCGYAKDAPKDLRKVDHVARRAIGKFSMNIVSVVGDKTPYQRVAPLIDNVLGSVHPSSNEMFGKHVYATIMWDGREEHIKSSQERFNFAVTEIAGDIRVLIRCPDKLSMSDQILGVVSIPVTEIVASKEKFIDAWFNITPPNSMYLTAEDMADASRQVCVYPRSTKRPTDWQGYVRLKISFEPSTSNSEWQWYLQQAPLMGRTPHIPDTIDGVLQSLQRVVESILMPFKTITRAAIFMSVCPKESRTPKMLWITYHTVCCVAFEGEILSTFMLLWIIPGLMFCGYCSRFVVDDLERIASPFESKLDDAEEIRRQVHDMAKKRNRKMRKFRDEILERIKLEKLQNKGRAVRITREVVDMGVQRRRAKRARMGVDDELPTITSMFMPQHFINHIVAVLTSANPAEIVLRLIQKIVWNLLKVLKSAGSTIVRIDQVISSGGPKLMPGVCTLVGANLETTADNLDRPIRLLTYDDPKLTKYFSLLLVAFTFAMCCVLLALKKCIRFIDSYSVLRLWHALWLVGVAPVLPFSSGPLLRASTYVEYVIQLIVGLYVPVQPLSLQTIAAVRDSLENELKDDYKRLRELVQRQMNIEIERRTKLSNKKTDDLQKRFSNNSRINPLGWLAYAHSRAPTSLTRTHAHRTRAFMVPGDQNPPNVSVFRKDVDVGRATLHLFSELIMFAIDVPIRAMSVPYRVASIASAASLNVYDGWVRFTAFNWVRSKERKRDVGVGKRELLPFGSRKVSVQPTARATSGVVDVVDDDIGERSVRA</sequence>
<name>A0A096P9P5_OSTTA</name>
<evidence type="ECO:0000256" key="1">
    <source>
        <dbReference type="ARBA" id="ARBA00022723"/>
    </source>
</evidence>
<evidence type="ECO:0000259" key="5">
    <source>
        <dbReference type="PROSITE" id="PS50004"/>
    </source>
</evidence>
<accession>A0A096P9P5</accession>
<keyword evidence="4" id="KW-0812">Transmembrane</keyword>
<keyword evidence="4" id="KW-0472">Membrane</keyword>
<dbReference type="PANTHER" id="PTHR45911:SF4">
    <property type="entry name" value="MULTIPLE C2 AND TRANSMEMBRANE DOMAIN-CONTAINING PROTEIN"/>
    <property type="match status" value="1"/>
</dbReference>
<dbReference type="Gene3D" id="2.60.40.150">
    <property type="entry name" value="C2 domain"/>
    <property type="match status" value="3"/>
</dbReference>
<keyword evidence="4" id="KW-1133">Transmembrane helix</keyword>
<feature type="domain" description="C2" evidence="5">
    <location>
        <begin position="264"/>
        <end position="383"/>
    </location>
</feature>
<reference evidence="7" key="1">
    <citation type="journal article" date="2006" name="Proc. Natl. Acad. Sci. U.S.A.">
        <title>Genome analysis of the smallest free-living eukaryote Ostreococcus tauri unveils many unique features.</title>
        <authorList>
            <person name="Derelle E."/>
            <person name="Ferraz C."/>
            <person name="Rombauts S."/>
            <person name="Rouze P."/>
            <person name="Worden A.Z."/>
            <person name="Robbens S."/>
            <person name="Partensky F."/>
            <person name="Degroeve S."/>
            <person name="Echeynie S."/>
            <person name="Cooke R."/>
            <person name="Saeys Y."/>
            <person name="Wuyts J."/>
            <person name="Jabbari K."/>
            <person name="Bowler C."/>
            <person name="Panaud O."/>
            <person name="Piegu B."/>
            <person name="Ball S.G."/>
            <person name="Ral J.-P."/>
            <person name="Bouget F.-Y."/>
            <person name="Piganeau G."/>
            <person name="De Baets B."/>
            <person name="Picard A."/>
            <person name="Delseny M."/>
            <person name="Demaille J."/>
            <person name="Van de Peer Y."/>
            <person name="Moreau H."/>
        </authorList>
    </citation>
    <scope>NUCLEOTIDE SEQUENCE [LARGE SCALE GENOMIC DNA]</scope>
    <source>
        <strain evidence="7">OTTH 0595 / CCAP 157/2 / RCC745</strain>
    </source>
</reference>
<evidence type="ECO:0000256" key="3">
    <source>
        <dbReference type="SAM" id="MobiDB-lite"/>
    </source>
</evidence>
<dbReference type="GO" id="GO:0005509">
    <property type="term" value="F:calcium ion binding"/>
    <property type="evidence" value="ECO:0007669"/>
    <property type="project" value="TreeGrafter"/>
</dbReference>
<feature type="transmembrane region" description="Helical" evidence="4">
    <location>
        <begin position="1310"/>
        <end position="1330"/>
    </location>
</feature>
<dbReference type="STRING" id="70448.A0A096P9P5"/>
<keyword evidence="7" id="KW-1185">Reference proteome</keyword>
<evidence type="ECO:0000313" key="7">
    <source>
        <dbReference type="Proteomes" id="UP000009170"/>
    </source>
</evidence>
<dbReference type="GeneID" id="9830907"/>
<comment type="caution">
    <text evidence="6">The sequence shown here is derived from an EMBL/GenBank/DDBJ whole genome shotgun (WGS) entry which is preliminary data.</text>
</comment>
<feature type="region of interest" description="Disordered" evidence="3">
    <location>
        <begin position="87"/>
        <end position="107"/>
    </location>
</feature>
<feature type="compositionally biased region" description="Basic residues" evidence="3">
    <location>
        <begin position="54"/>
        <end position="74"/>
    </location>
</feature>
<feature type="transmembrane region" description="Helical" evidence="4">
    <location>
        <begin position="1279"/>
        <end position="1298"/>
    </location>
</feature>
<dbReference type="EMBL" id="CAID01000015">
    <property type="protein sequence ID" value="CEG01648.1"/>
    <property type="molecule type" value="Genomic_DNA"/>
</dbReference>
<evidence type="ECO:0000256" key="2">
    <source>
        <dbReference type="ARBA" id="ARBA00022837"/>
    </source>
</evidence>
<keyword evidence="2" id="KW-0106">Calcium</keyword>
<evidence type="ECO:0000256" key="4">
    <source>
        <dbReference type="SAM" id="Phobius"/>
    </source>
</evidence>
<proteinExistence type="predicted"/>
<dbReference type="Pfam" id="PF00168">
    <property type="entry name" value="C2"/>
    <property type="match status" value="3"/>
</dbReference>
<dbReference type="SUPFAM" id="SSF49562">
    <property type="entry name" value="C2 domain (Calcium/lipid-binding domain, CaLB)"/>
    <property type="match status" value="4"/>
</dbReference>
<feature type="region of interest" description="Disordered" evidence="3">
    <location>
        <begin position="1"/>
        <end position="22"/>
    </location>
</feature>
<gene>
    <name evidence="6" type="ORF">OT_ostta15g00070</name>
</gene>
<feature type="region of interest" description="Disordered" evidence="3">
    <location>
        <begin position="54"/>
        <end position="75"/>
    </location>
</feature>
<evidence type="ECO:0000313" key="6">
    <source>
        <dbReference type="EMBL" id="CEG01648.1"/>
    </source>
</evidence>
<keyword evidence="1" id="KW-0479">Metal-binding</keyword>
<dbReference type="InterPro" id="IPR000008">
    <property type="entry name" value="C2_dom"/>
</dbReference>
<protein>
    <submittedName>
        <fullName evidence="6">C2 calcium-dependent membrane targeting</fullName>
    </submittedName>
</protein>
<dbReference type="OrthoDB" id="73919at2759"/>
<dbReference type="InterPro" id="IPR035892">
    <property type="entry name" value="C2_domain_sf"/>
</dbReference>
<dbReference type="Proteomes" id="UP000009170">
    <property type="component" value="Unassembled WGS sequence"/>
</dbReference>
<feature type="domain" description="C2" evidence="5">
    <location>
        <begin position="431"/>
        <end position="553"/>
    </location>
</feature>
<dbReference type="PANTHER" id="PTHR45911">
    <property type="entry name" value="C2 DOMAIN-CONTAINING PROTEIN"/>
    <property type="match status" value="1"/>
</dbReference>
<dbReference type="PROSITE" id="PS50004">
    <property type="entry name" value="C2"/>
    <property type="match status" value="2"/>
</dbReference>
<reference evidence="6 7" key="2">
    <citation type="journal article" date="2014" name="BMC Genomics">
        <title>An improved genome of the model marine alga Ostreococcus tauri unfolds by assessing Illumina de novo assemblies.</title>
        <authorList>
            <person name="Blanc-Mathieu R."/>
            <person name="Verhelst B."/>
            <person name="Derelle E."/>
            <person name="Rombauts S."/>
            <person name="Bouget F.Y."/>
            <person name="Carre I."/>
            <person name="Chateau A."/>
            <person name="Eyre-Walker A."/>
            <person name="Grimsley N."/>
            <person name="Moreau H."/>
            <person name="Piegu B."/>
            <person name="Rivals E."/>
            <person name="Schackwitz W."/>
            <person name="Van de Peer Y."/>
            <person name="Piganeau G."/>
        </authorList>
    </citation>
    <scope>NUCLEOTIDE SEQUENCE [LARGE SCALE GENOMIC DNA]</scope>
    <source>
        <strain evidence="7">OTTH 0595 / CCAP 157/2 / RCC745</strain>
    </source>
</reference>
<dbReference type="KEGG" id="ota:OT_ostta15g00070"/>